<accession>A0A9E7R680</accession>
<evidence type="ECO:0000313" key="8">
    <source>
        <dbReference type="Proteomes" id="UP001057580"/>
    </source>
</evidence>
<evidence type="ECO:0000256" key="1">
    <source>
        <dbReference type="ARBA" id="ARBA00004651"/>
    </source>
</evidence>
<feature type="transmembrane region" description="Helical" evidence="6">
    <location>
        <begin position="77"/>
        <end position="100"/>
    </location>
</feature>
<reference evidence="7" key="1">
    <citation type="submission" date="2022-09" db="EMBL/GenBank/DDBJ databases">
        <title>Diverse halophilic archaea isolated from saline environments.</title>
        <authorList>
            <person name="Cui H.-L."/>
        </authorList>
    </citation>
    <scope>NUCLEOTIDE SEQUENCE</scope>
    <source>
        <strain evidence="7">ZS-35-S2</strain>
    </source>
</reference>
<dbReference type="PANTHER" id="PTHR33452">
    <property type="entry name" value="OXIDOREDUCTASE CATD-RELATED"/>
    <property type="match status" value="1"/>
</dbReference>
<comment type="subcellular location">
    <subcellularLocation>
        <location evidence="1">Cell membrane</location>
        <topology evidence="1">Multi-pass membrane protein</topology>
    </subcellularLocation>
</comment>
<feature type="transmembrane region" description="Helical" evidence="6">
    <location>
        <begin position="301"/>
        <end position="323"/>
    </location>
</feature>
<sequence>MDWSPLPFHVDYVTDGPGDAREAFAFVLETLADPPTAALFLVGGLGAALFVGGWLRARPTVPDLVVLRETLVGYRDLVPWMLRLAMGLPLVGAGFAGYFFSPIVAAPGVRLLQIALGFLLLFGLATRASAASALGLYLAGLASDPTLLLAFEYVGGLAALVLLGGGRPSADDMLGRVAATEGTLYNRVDPVHRVAERFRAAMAPYERYAPTVLRVGTGLTFAYLGVVEKLLDPGRAALVVAKYDLTSVVPVSEGAWILGAGLVELAVGVALVAGLLTRGTAALAFVVLTTTLFGLPDDPVLAHVTLFGLVSAIFTLGGGPLSVDRLLEATPASRGRERADPAD</sequence>
<keyword evidence="5 6" id="KW-0472">Membrane</keyword>
<dbReference type="GO" id="GO:0005886">
    <property type="term" value="C:plasma membrane"/>
    <property type="evidence" value="ECO:0007669"/>
    <property type="project" value="UniProtKB-SubCell"/>
</dbReference>
<keyword evidence="2" id="KW-1003">Cell membrane</keyword>
<dbReference type="EMBL" id="CP104003">
    <property type="protein sequence ID" value="UWM56201.1"/>
    <property type="molecule type" value="Genomic_DNA"/>
</dbReference>
<feature type="transmembrane region" description="Helical" evidence="6">
    <location>
        <begin position="279"/>
        <end position="295"/>
    </location>
</feature>
<dbReference type="GeneID" id="74942331"/>
<feature type="transmembrane region" description="Helical" evidence="6">
    <location>
        <begin position="37"/>
        <end position="57"/>
    </location>
</feature>
<evidence type="ECO:0000256" key="6">
    <source>
        <dbReference type="SAM" id="Phobius"/>
    </source>
</evidence>
<evidence type="ECO:0000256" key="2">
    <source>
        <dbReference type="ARBA" id="ARBA00022475"/>
    </source>
</evidence>
<dbReference type="AlphaFoldDB" id="A0A9E7R680"/>
<keyword evidence="8" id="KW-1185">Reference proteome</keyword>
<dbReference type="Pfam" id="PF07681">
    <property type="entry name" value="DoxX"/>
    <property type="match status" value="1"/>
</dbReference>
<name>A0A9E7R680_9EURY</name>
<dbReference type="RefSeq" id="WP_260595321.1">
    <property type="nucleotide sequence ID" value="NZ_CP104003.1"/>
</dbReference>
<evidence type="ECO:0000256" key="4">
    <source>
        <dbReference type="ARBA" id="ARBA00022989"/>
    </source>
</evidence>
<dbReference type="Proteomes" id="UP001057580">
    <property type="component" value="Chromosome"/>
</dbReference>
<evidence type="ECO:0000313" key="7">
    <source>
        <dbReference type="EMBL" id="UWM56201.1"/>
    </source>
</evidence>
<feature type="transmembrane region" description="Helical" evidence="6">
    <location>
        <begin position="254"/>
        <end position="272"/>
    </location>
</feature>
<protein>
    <submittedName>
        <fullName evidence="7">DoxX family membrane protein</fullName>
    </submittedName>
</protein>
<gene>
    <name evidence="7" type="ORF">N0B31_07875</name>
</gene>
<feature type="transmembrane region" description="Helical" evidence="6">
    <location>
        <begin position="146"/>
        <end position="166"/>
    </location>
</feature>
<dbReference type="InterPro" id="IPR032808">
    <property type="entry name" value="DoxX"/>
</dbReference>
<evidence type="ECO:0000256" key="3">
    <source>
        <dbReference type="ARBA" id="ARBA00022692"/>
    </source>
</evidence>
<dbReference type="PANTHER" id="PTHR33452:SF1">
    <property type="entry name" value="INNER MEMBRANE PROTEIN YPHA-RELATED"/>
    <property type="match status" value="1"/>
</dbReference>
<proteinExistence type="predicted"/>
<feature type="transmembrane region" description="Helical" evidence="6">
    <location>
        <begin position="112"/>
        <end position="139"/>
    </location>
</feature>
<evidence type="ECO:0000256" key="5">
    <source>
        <dbReference type="ARBA" id="ARBA00023136"/>
    </source>
</evidence>
<keyword evidence="4 6" id="KW-1133">Transmembrane helix</keyword>
<dbReference type="KEGG" id="ssai:N0B31_07875"/>
<keyword evidence="3 6" id="KW-0812">Transmembrane</keyword>
<organism evidence="7 8">
    <name type="scientific">Salinirubellus salinus</name>
    <dbReference type="NCBI Taxonomy" id="1364945"/>
    <lineage>
        <taxon>Archaea</taxon>
        <taxon>Methanobacteriati</taxon>
        <taxon>Methanobacteriota</taxon>
        <taxon>Stenosarchaea group</taxon>
        <taxon>Halobacteria</taxon>
        <taxon>Halobacteriales</taxon>
        <taxon>Natronomonadaceae</taxon>
        <taxon>Salinirubellus</taxon>
    </lineage>
</organism>
<dbReference type="InterPro" id="IPR051907">
    <property type="entry name" value="DoxX-like_oxidoreductase"/>
</dbReference>